<dbReference type="InterPro" id="IPR003593">
    <property type="entry name" value="AAA+_ATPase"/>
</dbReference>
<dbReference type="OrthoDB" id="9772862at2"/>
<dbReference type="PANTHER" id="PTHR43023">
    <property type="entry name" value="PROTEIN TRIGALACTOSYLDIACYLGLYCEROL 3, CHLOROPLASTIC"/>
    <property type="match status" value="1"/>
</dbReference>
<dbReference type="EMBL" id="CP042997">
    <property type="protein sequence ID" value="QEH34410.1"/>
    <property type="molecule type" value="Genomic_DNA"/>
</dbReference>
<gene>
    <name evidence="6" type="ORF">OJF2_29490</name>
</gene>
<dbReference type="KEGG" id="agv:OJF2_29490"/>
<dbReference type="PROSITE" id="PS00211">
    <property type="entry name" value="ABC_TRANSPORTER_1"/>
    <property type="match status" value="1"/>
</dbReference>
<evidence type="ECO:0000313" key="7">
    <source>
        <dbReference type="Proteomes" id="UP000324233"/>
    </source>
</evidence>
<evidence type="ECO:0000256" key="2">
    <source>
        <dbReference type="ARBA" id="ARBA00022741"/>
    </source>
</evidence>
<sequence length="294" mass="31932">MTDGASPPRPGPARPDEDQGGGPPGPAAPLIEVRGVSMRFRAQSVLRDINLGIERGQTVCIIGESGCGKTVMLKLLIGLLQPTSGSVLFDGGDIASLRGKDLIKLRLRFGFLFQMAALFDSLTVYDNVAFGLREHHVCDEAEVKRIVSTRLQEVGLPAGLEWKKPAELSGGQRKRVGLARALALKPEVMLYDEPTTGLDPIMTDVINELILQTKESEKATGIVVTHEMKTVAKVADRVVMFYPLARLGPDDPQVIYDGPPEGLEDAADPRVRQFVRGEAGERLREMAQQRTASP</sequence>
<dbReference type="AlphaFoldDB" id="A0A5B9W383"/>
<accession>A0A5B9W383</accession>
<evidence type="ECO:0000259" key="5">
    <source>
        <dbReference type="PROSITE" id="PS50893"/>
    </source>
</evidence>
<keyword evidence="7" id="KW-1185">Reference proteome</keyword>
<dbReference type="Pfam" id="PF00005">
    <property type="entry name" value="ABC_tran"/>
    <property type="match status" value="1"/>
</dbReference>
<dbReference type="PANTHER" id="PTHR43023:SF6">
    <property type="entry name" value="INTERMEMBRANE PHOSPHOLIPID TRANSPORT SYSTEM ATP-BINDING PROTEIN MLAF"/>
    <property type="match status" value="1"/>
</dbReference>
<evidence type="ECO:0000256" key="4">
    <source>
        <dbReference type="SAM" id="MobiDB-lite"/>
    </source>
</evidence>
<dbReference type="InterPro" id="IPR003439">
    <property type="entry name" value="ABC_transporter-like_ATP-bd"/>
</dbReference>
<dbReference type="InterPro" id="IPR027417">
    <property type="entry name" value="P-loop_NTPase"/>
</dbReference>
<dbReference type="CDD" id="cd03261">
    <property type="entry name" value="ABC_Org_Solvent_Resistant"/>
    <property type="match status" value="1"/>
</dbReference>
<keyword evidence="2" id="KW-0547">Nucleotide-binding</keyword>
<dbReference type="GO" id="GO:0016887">
    <property type="term" value="F:ATP hydrolysis activity"/>
    <property type="evidence" value="ECO:0007669"/>
    <property type="project" value="InterPro"/>
</dbReference>
<dbReference type="GO" id="GO:0005524">
    <property type="term" value="F:ATP binding"/>
    <property type="evidence" value="ECO:0007669"/>
    <property type="project" value="UniProtKB-KW"/>
</dbReference>
<organism evidence="6 7">
    <name type="scientific">Aquisphaera giovannonii</name>
    <dbReference type="NCBI Taxonomy" id="406548"/>
    <lineage>
        <taxon>Bacteria</taxon>
        <taxon>Pseudomonadati</taxon>
        <taxon>Planctomycetota</taxon>
        <taxon>Planctomycetia</taxon>
        <taxon>Isosphaerales</taxon>
        <taxon>Isosphaeraceae</taxon>
        <taxon>Aquisphaera</taxon>
    </lineage>
</organism>
<dbReference type="PROSITE" id="PS50893">
    <property type="entry name" value="ABC_TRANSPORTER_2"/>
    <property type="match status" value="1"/>
</dbReference>
<evidence type="ECO:0000313" key="6">
    <source>
        <dbReference type="EMBL" id="QEH34410.1"/>
    </source>
</evidence>
<proteinExistence type="predicted"/>
<dbReference type="SMART" id="SM00382">
    <property type="entry name" value="AAA"/>
    <property type="match status" value="1"/>
</dbReference>
<protein>
    <submittedName>
        <fullName evidence="6">Putative ABC transporter ATP-binding protein</fullName>
    </submittedName>
</protein>
<dbReference type="SUPFAM" id="SSF52540">
    <property type="entry name" value="P-loop containing nucleoside triphosphate hydrolases"/>
    <property type="match status" value="1"/>
</dbReference>
<dbReference type="Proteomes" id="UP000324233">
    <property type="component" value="Chromosome"/>
</dbReference>
<keyword evidence="3 6" id="KW-0067">ATP-binding</keyword>
<evidence type="ECO:0000256" key="1">
    <source>
        <dbReference type="ARBA" id="ARBA00022448"/>
    </source>
</evidence>
<dbReference type="InterPro" id="IPR017871">
    <property type="entry name" value="ABC_transporter-like_CS"/>
</dbReference>
<name>A0A5B9W383_9BACT</name>
<feature type="domain" description="ABC transporter" evidence="5">
    <location>
        <begin position="31"/>
        <end position="268"/>
    </location>
</feature>
<dbReference type="Gene3D" id="3.40.50.300">
    <property type="entry name" value="P-loop containing nucleotide triphosphate hydrolases"/>
    <property type="match status" value="1"/>
</dbReference>
<feature type="region of interest" description="Disordered" evidence="4">
    <location>
        <begin position="1"/>
        <end position="28"/>
    </location>
</feature>
<reference evidence="6 7" key="1">
    <citation type="submission" date="2019-08" db="EMBL/GenBank/DDBJ databases">
        <title>Deep-cultivation of Planctomycetes and their phenomic and genomic characterization uncovers novel biology.</title>
        <authorList>
            <person name="Wiegand S."/>
            <person name="Jogler M."/>
            <person name="Boedeker C."/>
            <person name="Pinto D."/>
            <person name="Vollmers J."/>
            <person name="Rivas-Marin E."/>
            <person name="Kohn T."/>
            <person name="Peeters S.H."/>
            <person name="Heuer A."/>
            <person name="Rast P."/>
            <person name="Oberbeckmann S."/>
            <person name="Bunk B."/>
            <person name="Jeske O."/>
            <person name="Meyerdierks A."/>
            <person name="Storesund J.E."/>
            <person name="Kallscheuer N."/>
            <person name="Luecker S."/>
            <person name="Lage O.M."/>
            <person name="Pohl T."/>
            <person name="Merkel B.J."/>
            <person name="Hornburger P."/>
            <person name="Mueller R.-W."/>
            <person name="Bruemmer F."/>
            <person name="Labrenz M."/>
            <person name="Spormann A.M."/>
            <person name="Op den Camp H."/>
            <person name="Overmann J."/>
            <person name="Amann R."/>
            <person name="Jetten M.S.M."/>
            <person name="Mascher T."/>
            <person name="Medema M.H."/>
            <person name="Devos D.P."/>
            <person name="Kaster A.-K."/>
            <person name="Ovreas L."/>
            <person name="Rohde M."/>
            <person name="Galperin M.Y."/>
            <person name="Jogler C."/>
        </authorList>
    </citation>
    <scope>NUCLEOTIDE SEQUENCE [LARGE SCALE GENOMIC DNA]</scope>
    <source>
        <strain evidence="6 7">OJF2</strain>
    </source>
</reference>
<evidence type="ECO:0000256" key="3">
    <source>
        <dbReference type="ARBA" id="ARBA00022840"/>
    </source>
</evidence>
<keyword evidence="1" id="KW-0813">Transport</keyword>